<protein>
    <submittedName>
        <fullName evidence="2">SMI1-KNR4 cell-wall</fullName>
    </submittedName>
</protein>
<dbReference type="STRING" id="289003.SAMN05216190_1363"/>
<keyword evidence="3" id="KW-1185">Reference proteome</keyword>
<sequence>MKKLEKLVELHHANTRPVDTVSIQNLELKLGFALSDEYQRYLSTFGVIVFDAYETYGLGVPDDYYLNVFAAFSDLSRDPNYPKNTVPLLDIGDGQYYLYDNQARKVLVWATPNGGIVRVVKDGLEAFLIKHVFAG</sequence>
<dbReference type="InterPro" id="IPR037883">
    <property type="entry name" value="Knr4/Smi1-like_sf"/>
</dbReference>
<reference evidence="3" key="1">
    <citation type="submission" date="2016-10" db="EMBL/GenBank/DDBJ databases">
        <authorList>
            <person name="Varghese N."/>
            <person name="Submissions S."/>
        </authorList>
    </citation>
    <scope>NUCLEOTIDE SEQUENCE [LARGE SCALE GENOMIC DNA]</scope>
    <source>
        <strain evidence="3">DSM 17834</strain>
    </source>
</reference>
<organism evidence="2 3">
    <name type="scientific">Pseudomonas borbori</name>
    <dbReference type="NCBI Taxonomy" id="289003"/>
    <lineage>
        <taxon>Bacteria</taxon>
        <taxon>Pseudomonadati</taxon>
        <taxon>Pseudomonadota</taxon>
        <taxon>Gammaproteobacteria</taxon>
        <taxon>Pseudomonadales</taxon>
        <taxon>Pseudomonadaceae</taxon>
        <taxon>Pseudomonas</taxon>
    </lineage>
</organism>
<dbReference type="InterPro" id="IPR018958">
    <property type="entry name" value="Knr4/Smi1-like_dom"/>
</dbReference>
<dbReference type="SMART" id="SM00860">
    <property type="entry name" value="SMI1_KNR4"/>
    <property type="match status" value="1"/>
</dbReference>
<dbReference type="RefSeq" id="WP_090504928.1">
    <property type="nucleotide sequence ID" value="NZ_FOWX01000036.1"/>
</dbReference>
<name>A0A1I5W592_9PSED</name>
<accession>A0A1I5W592</accession>
<dbReference type="AlphaFoldDB" id="A0A1I5W592"/>
<dbReference type="SUPFAM" id="SSF160631">
    <property type="entry name" value="SMI1/KNR4-like"/>
    <property type="match status" value="1"/>
</dbReference>
<evidence type="ECO:0000313" key="3">
    <source>
        <dbReference type="Proteomes" id="UP000198784"/>
    </source>
</evidence>
<dbReference type="OrthoDB" id="9152019at2"/>
<proteinExistence type="predicted"/>
<evidence type="ECO:0000313" key="2">
    <source>
        <dbReference type="EMBL" id="SFQ14889.1"/>
    </source>
</evidence>
<feature type="domain" description="Knr4/Smi1-like" evidence="1">
    <location>
        <begin position="17"/>
        <end position="130"/>
    </location>
</feature>
<dbReference type="Gene3D" id="3.40.1580.10">
    <property type="entry name" value="SMI1/KNR4-like"/>
    <property type="match status" value="1"/>
</dbReference>
<evidence type="ECO:0000259" key="1">
    <source>
        <dbReference type="SMART" id="SM00860"/>
    </source>
</evidence>
<dbReference type="Proteomes" id="UP000198784">
    <property type="component" value="Unassembled WGS sequence"/>
</dbReference>
<dbReference type="Pfam" id="PF14567">
    <property type="entry name" value="SUKH_5"/>
    <property type="match status" value="1"/>
</dbReference>
<gene>
    <name evidence="2" type="ORF">SAMN05216190_1363</name>
</gene>
<dbReference type="EMBL" id="FOWX01000036">
    <property type="protein sequence ID" value="SFQ14889.1"/>
    <property type="molecule type" value="Genomic_DNA"/>
</dbReference>